<organism evidence="3 4">
    <name type="scientific">Cutaneotrichosporon spelunceum</name>
    <dbReference type="NCBI Taxonomy" id="1672016"/>
    <lineage>
        <taxon>Eukaryota</taxon>
        <taxon>Fungi</taxon>
        <taxon>Dikarya</taxon>
        <taxon>Basidiomycota</taxon>
        <taxon>Agaricomycotina</taxon>
        <taxon>Tremellomycetes</taxon>
        <taxon>Trichosporonales</taxon>
        <taxon>Trichosporonaceae</taxon>
        <taxon>Cutaneotrichosporon</taxon>
    </lineage>
</organism>
<protein>
    <recommendedName>
        <fullName evidence="5">SGNH hydrolase-type esterase domain-containing protein</fullName>
    </recommendedName>
</protein>
<keyword evidence="2" id="KW-0732">Signal</keyword>
<dbReference type="SUPFAM" id="SSF52266">
    <property type="entry name" value="SGNH hydrolase"/>
    <property type="match status" value="1"/>
</dbReference>
<gene>
    <name evidence="3" type="ORF">CspeluHIS016_0203030</name>
</gene>
<feature type="compositionally biased region" description="Acidic residues" evidence="1">
    <location>
        <begin position="380"/>
        <end position="396"/>
    </location>
</feature>
<dbReference type="EMBL" id="BTCM01000002">
    <property type="protein sequence ID" value="GMK55247.1"/>
    <property type="molecule type" value="Genomic_DNA"/>
</dbReference>
<proteinExistence type="predicted"/>
<dbReference type="PANTHER" id="PTHR34407">
    <property type="entry name" value="EXPRESSED PROTEIN"/>
    <property type="match status" value="1"/>
</dbReference>
<reference evidence="3" key="2">
    <citation type="submission" date="2023-06" db="EMBL/GenBank/DDBJ databases">
        <authorList>
            <person name="Kobayashi Y."/>
            <person name="Kayamori A."/>
            <person name="Aoki K."/>
            <person name="Shiwa Y."/>
            <person name="Fujita N."/>
            <person name="Sugita T."/>
            <person name="Iwasaki W."/>
            <person name="Tanaka N."/>
            <person name="Takashima M."/>
        </authorList>
    </citation>
    <scope>NUCLEOTIDE SEQUENCE</scope>
    <source>
        <strain evidence="3">HIS016</strain>
    </source>
</reference>
<accession>A0AAD3TR03</accession>
<dbReference type="AlphaFoldDB" id="A0AAD3TR03"/>
<sequence>MPFLTRRPALVLCLIGFISILLFAGTHHEPTTIKLEKWLPEVGPNNKGHKNLRATRRRTRALRQKCAEPDPFERMYGRTNIRMSRGYEGSLFREEQLVNKILRGEPVTFSAIGGSVTSGHNVQGFETWVTVFGEWLRSWFPHDGLITIINGAVPATGSGYFAFCFPLHIPDDSDFVVIELGVNDEPDPEMIDNMESLIRGVLGMKNSPSVMLAEAMAFSMGQMSGGGGRYHLPVAQYYDVPVINQRHPLANHFARFPEVVPMYFSESWDQPDLRHFNWHGHRDLANLVASLLRDVACELVADPDYMPPPRDTRPPGVQEHTPKESFHDQVTALYGEDAKHVLRKMEEDWPEETRSWLYQPLAPKQRKRDDVAVPAHSEDGEQETSQEEAPPVEEEPALPPQVWMPGFWSRPAELGMLPRINGMEGWNADVSHRVPEFHPTCKSTHSDDPEFQLSPIEKDPEWDYWVHPDHADKPYYVSKVPGARVKFEIGTSVGVIKVYSLFAHNLGLGKCKCWVDNAKDVGKVIDGRWGNDANIGHLTTLSTSIPSGMHNVTCEIMEETSDPNGGHEFRLIGVMGG</sequence>
<dbReference type="Gene3D" id="3.40.50.1110">
    <property type="entry name" value="SGNH hydrolase"/>
    <property type="match status" value="1"/>
</dbReference>
<feature type="chain" id="PRO_5042186156" description="SGNH hydrolase-type esterase domain-containing protein" evidence="2">
    <location>
        <begin position="29"/>
        <end position="577"/>
    </location>
</feature>
<keyword evidence="4" id="KW-1185">Reference proteome</keyword>
<feature type="compositionally biased region" description="Basic and acidic residues" evidence="1">
    <location>
        <begin position="367"/>
        <end position="379"/>
    </location>
</feature>
<comment type="caution">
    <text evidence="3">The sequence shown here is derived from an EMBL/GenBank/DDBJ whole genome shotgun (WGS) entry which is preliminary data.</text>
</comment>
<dbReference type="PANTHER" id="PTHR34407:SF1">
    <property type="entry name" value="SGNH HYDROLASE-TYPE ESTERASE DOMAIN-CONTAINING PROTEIN"/>
    <property type="match status" value="1"/>
</dbReference>
<feature type="signal peptide" evidence="2">
    <location>
        <begin position="1"/>
        <end position="28"/>
    </location>
</feature>
<dbReference type="InterPro" id="IPR036514">
    <property type="entry name" value="SGNH_hydro_sf"/>
</dbReference>
<evidence type="ECO:0000313" key="3">
    <source>
        <dbReference type="EMBL" id="GMK55247.1"/>
    </source>
</evidence>
<reference evidence="3" key="1">
    <citation type="journal article" date="2023" name="BMC Genomics">
        <title>Chromosome-level genome assemblies of Cutaneotrichosporon spp. (Trichosporonales, Basidiomycota) reveal imbalanced evolution between nucleotide sequences and chromosome synteny.</title>
        <authorList>
            <person name="Kobayashi Y."/>
            <person name="Kayamori A."/>
            <person name="Aoki K."/>
            <person name="Shiwa Y."/>
            <person name="Matsutani M."/>
            <person name="Fujita N."/>
            <person name="Sugita T."/>
            <person name="Iwasaki W."/>
            <person name="Tanaka N."/>
            <person name="Takashima M."/>
        </authorList>
    </citation>
    <scope>NUCLEOTIDE SEQUENCE</scope>
    <source>
        <strain evidence="3">HIS016</strain>
    </source>
</reference>
<feature type="region of interest" description="Disordered" evidence="1">
    <location>
        <begin position="360"/>
        <end position="404"/>
    </location>
</feature>
<feature type="region of interest" description="Disordered" evidence="1">
    <location>
        <begin position="303"/>
        <end position="324"/>
    </location>
</feature>
<evidence type="ECO:0000256" key="1">
    <source>
        <dbReference type="SAM" id="MobiDB-lite"/>
    </source>
</evidence>
<evidence type="ECO:0008006" key="5">
    <source>
        <dbReference type="Google" id="ProtNLM"/>
    </source>
</evidence>
<dbReference type="CDD" id="cd00229">
    <property type="entry name" value="SGNH_hydrolase"/>
    <property type="match status" value="1"/>
</dbReference>
<dbReference type="Proteomes" id="UP001222932">
    <property type="component" value="Unassembled WGS sequence"/>
</dbReference>
<name>A0AAD3TR03_9TREE</name>
<evidence type="ECO:0000256" key="2">
    <source>
        <dbReference type="SAM" id="SignalP"/>
    </source>
</evidence>
<evidence type="ECO:0000313" key="4">
    <source>
        <dbReference type="Proteomes" id="UP001222932"/>
    </source>
</evidence>